<evidence type="ECO:0000313" key="1">
    <source>
        <dbReference type="EMBL" id="MFC4821594.1"/>
    </source>
</evidence>
<dbReference type="PROSITE" id="PS51197">
    <property type="entry name" value="HTH_RRF2_2"/>
    <property type="match status" value="1"/>
</dbReference>
<name>A0ABV9QY92_9GAMM</name>
<sequence length="155" mass="17000">MKKDSRLSSVLHVLLHMAQSDGPLTSEALARMLGTNPVVVRRVLSSLRESGYVASTKGHGGGWVVACDLRKVTLLDVYRAVGEPTVFAMGHRLENPQCLVEQAVNEALDDAFREAEALLVERLGGVTLADLAADFGRRMKRVRPQPCRNDVHAKR</sequence>
<dbReference type="InterPro" id="IPR036390">
    <property type="entry name" value="WH_DNA-bd_sf"/>
</dbReference>
<dbReference type="PANTHER" id="PTHR33221">
    <property type="entry name" value="WINGED HELIX-TURN-HELIX TRANSCRIPTIONAL REGULATOR, RRF2 FAMILY"/>
    <property type="match status" value="1"/>
</dbReference>
<comment type="caution">
    <text evidence="1">The sequence shown here is derived from an EMBL/GenBank/DDBJ whole genome shotgun (WGS) entry which is preliminary data.</text>
</comment>
<keyword evidence="2" id="KW-1185">Reference proteome</keyword>
<reference evidence="2" key="1">
    <citation type="journal article" date="2019" name="Int. J. Syst. Evol. Microbiol.">
        <title>The Global Catalogue of Microorganisms (GCM) 10K type strain sequencing project: providing services to taxonomists for standard genome sequencing and annotation.</title>
        <authorList>
            <consortium name="The Broad Institute Genomics Platform"/>
            <consortium name="The Broad Institute Genome Sequencing Center for Infectious Disease"/>
            <person name="Wu L."/>
            <person name="Ma J."/>
        </authorList>
    </citation>
    <scope>NUCLEOTIDE SEQUENCE [LARGE SCALE GENOMIC DNA]</scope>
    <source>
        <strain evidence="2">CCUG 30340</strain>
    </source>
</reference>
<dbReference type="RefSeq" id="WP_380021869.1">
    <property type="nucleotide sequence ID" value="NZ_JBHSHD010000010.1"/>
</dbReference>
<dbReference type="PANTHER" id="PTHR33221:SF15">
    <property type="entry name" value="HTH-TYPE TRANSCRIPTIONAL REGULATOR YWGB-RELATED"/>
    <property type="match status" value="1"/>
</dbReference>
<organism evidence="1 2">
    <name type="scientific">Dokdonella ginsengisoli</name>
    <dbReference type="NCBI Taxonomy" id="363846"/>
    <lineage>
        <taxon>Bacteria</taxon>
        <taxon>Pseudomonadati</taxon>
        <taxon>Pseudomonadota</taxon>
        <taxon>Gammaproteobacteria</taxon>
        <taxon>Lysobacterales</taxon>
        <taxon>Rhodanobacteraceae</taxon>
        <taxon>Dokdonella</taxon>
    </lineage>
</organism>
<protein>
    <submittedName>
        <fullName evidence="1">Rrf2 family transcriptional regulator</fullName>
    </submittedName>
</protein>
<dbReference type="InterPro" id="IPR036388">
    <property type="entry name" value="WH-like_DNA-bd_sf"/>
</dbReference>
<dbReference type="Pfam" id="PF02082">
    <property type="entry name" value="Rrf2"/>
    <property type="match status" value="1"/>
</dbReference>
<dbReference type="EMBL" id="JBHSHD010000010">
    <property type="protein sequence ID" value="MFC4821594.1"/>
    <property type="molecule type" value="Genomic_DNA"/>
</dbReference>
<gene>
    <name evidence="1" type="ORF">ACFO6Q_14765</name>
</gene>
<dbReference type="SUPFAM" id="SSF46785">
    <property type="entry name" value="Winged helix' DNA-binding domain"/>
    <property type="match status" value="1"/>
</dbReference>
<proteinExistence type="predicted"/>
<dbReference type="Proteomes" id="UP001595886">
    <property type="component" value="Unassembled WGS sequence"/>
</dbReference>
<dbReference type="InterPro" id="IPR000944">
    <property type="entry name" value="Tscrpt_reg_Rrf2"/>
</dbReference>
<accession>A0ABV9QY92</accession>
<dbReference type="Gene3D" id="1.10.10.10">
    <property type="entry name" value="Winged helix-like DNA-binding domain superfamily/Winged helix DNA-binding domain"/>
    <property type="match status" value="1"/>
</dbReference>
<evidence type="ECO:0000313" key="2">
    <source>
        <dbReference type="Proteomes" id="UP001595886"/>
    </source>
</evidence>